<evidence type="ECO:0000313" key="6">
    <source>
        <dbReference type="Proteomes" id="UP000245590"/>
    </source>
</evidence>
<dbReference type="InterPro" id="IPR002938">
    <property type="entry name" value="FAD-bd"/>
</dbReference>
<dbReference type="OrthoDB" id="4246007at2"/>
<evidence type="ECO:0000313" key="5">
    <source>
        <dbReference type="EMBL" id="PWH05054.1"/>
    </source>
</evidence>
<keyword evidence="6" id="KW-1185">Reference proteome</keyword>
<name>A0A2U2RGS6_9MICO</name>
<dbReference type="PANTHER" id="PTHR43004:SF19">
    <property type="entry name" value="BINDING MONOOXYGENASE, PUTATIVE (JCVI)-RELATED"/>
    <property type="match status" value="1"/>
</dbReference>
<protein>
    <submittedName>
        <fullName evidence="5">FAD-dependent oxidoreductase</fullName>
    </submittedName>
</protein>
<dbReference type="SUPFAM" id="SSF51905">
    <property type="entry name" value="FAD/NAD(P)-binding domain"/>
    <property type="match status" value="1"/>
</dbReference>
<dbReference type="PANTHER" id="PTHR43004">
    <property type="entry name" value="TRK SYSTEM POTASSIUM UPTAKE PROTEIN"/>
    <property type="match status" value="1"/>
</dbReference>
<dbReference type="InterPro" id="IPR050641">
    <property type="entry name" value="RIFMO-like"/>
</dbReference>
<dbReference type="Pfam" id="PF01494">
    <property type="entry name" value="FAD_binding_3"/>
    <property type="match status" value="1"/>
</dbReference>
<dbReference type="RefSeq" id="WP_109276794.1">
    <property type="nucleotide sequence ID" value="NZ_QFKX01000007.1"/>
</dbReference>
<sequence length="516" mass="55751">MFDVIIVGGGPVGLFMACELKLAGIDPLVIEKLPQINQTDKAHGLTGQVVRLLDHRGLFERCSGEATPEPAPDFYFGALPLPLHALGDHNPMYLLPINQRDLERVFDDRAAELGVEVRRGVEMRSFVQNEDRVDVTVVGTGPGAGTREETTLSARYLIGGDGARSTVRKQSGIPFPGNTDRHIVARSALIAPSDQLTPAGPGKLHVAGLGDIAEAFHRTERGVVTIALRDPAHPLVHTTEWEETPDGSSPGDGSPMILGEMEDSLERVLGVRISLLPPAEGEPRLLRRLSGRNTRVAEHYRDRRAFLIGDAAHVHSAAGGPGLNLALQDVANLAWKLAAELHGWAPVGLLDTYESERRPLGLRVFMQTQAQTALMGPASDVTALRELFGELLQETKVVQRIADLIAGSDVRYDMGAAAHASPTGWFAPSEQVELAEGDVVRIPELLRSARPILLDTTGRLEEAAAPWRDRVDHVTIAGNDGIESMLIRPDGFVAWSATDPADVTDALRSWFGEPGM</sequence>
<gene>
    <name evidence="5" type="ORF">DEO23_14735</name>
</gene>
<evidence type="ECO:0000256" key="2">
    <source>
        <dbReference type="ARBA" id="ARBA00022630"/>
    </source>
</evidence>
<dbReference type="EMBL" id="QFKX01000007">
    <property type="protein sequence ID" value="PWH05054.1"/>
    <property type="molecule type" value="Genomic_DNA"/>
</dbReference>
<dbReference type="Gene3D" id="3.40.30.120">
    <property type="match status" value="1"/>
</dbReference>
<proteinExistence type="predicted"/>
<keyword evidence="2" id="KW-0285">Flavoprotein</keyword>
<evidence type="ECO:0000256" key="1">
    <source>
        <dbReference type="ARBA" id="ARBA00001974"/>
    </source>
</evidence>
<dbReference type="AlphaFoldDB" id="A0A2U2RGS6"/>
<dbReference type="GO" id="GO:0016709">
    <property type="term" value="F:oxidoreductase activity, acting on paired donors, with incorporation or reduction of molecular oxygen, NAD(P)H as one donor, and incorporation of one atom of oxygen"/>
    <property type="evidence" value="ECO:0007669"/>
    <property type="project" value="UniProtKB-ARBA"/>
</dbReference>
<comment type="cofactor">
    <cofactor evidence="1">
        <name>FAD</name>
        <dbReference type="ChEBI" id="CHEBI:57692"/>
    </cofactor>
</comment>
<evidence type="ECO:0000259" key="4">
    <source>
        <dbReference type="Pfam" id="PF01494"/>
    </source>
</evidence>
<organism evidence="5 6">
    <name type="scientific">Brachybacterium endophyticum</name>
    <dbReference type="NCBI Taxonomy" id="2182385"/>
    <lineage>
        <taxon>Bacteria</taxon>
        <taxon>Bacillati</taxon>
        <taxon>Actinomycetota</taxon>
        <taxon>Actinomycetes</taxon>
        <taxon>Micrococcales</taxon>
        <taxon>Dermabacteraceae</taxon>
        <taxon>Brachybacterium</taxon>
    </lineage>
</organism>
<dbReference type="Proteomes" id="UP000245590">
    <property type="component" value="Unassembled WGS sequence"/>
</dbReference>
<comment type="caution">
    <text evidence="5">The sequence shown here is derived from an EMBL/GenBank/DDBJ whole genome shotgun (WGS) entry which is preliminary data.</text>
</comment>
<keyword evidence="3" id="KW-0274">FAD</keyword>
<dbReference type="Gene3D" id="3.50.50.60">
    <property type="entry name" value="FAD/NAD(P)-binding domain"/>
    <property type="match status" value="2"/>
</dbReference>
<reference evidence="5 6" key="1">
    <citation type="submission" date="2018-05" db="EMBL/GenBank/DDBJ databases">
        <title>Brachybacterium sp. M1HQ-2T, whole genome shotgun sequence.</title>
        <authorList>
            <person name="Tuo L."/>
        </authorList>
    </citation>
    <scope>NUCLEOTIDE SEQUENCE [LARGE SCALE GENOMIC DNA]</scope>
    <source>
        <strain evidence="5 6">M1HQ-2</strain>
    </source>
</reference>
<evidence type="ECO:0000256" key="3">
    <source>
        <dbReference type="ARBA" id="ARBA00022827"/>
    </source>
</evidence>
<feature type="domain" description="FAD-binding" evidence="4">
    <location>
        <begin position="2"/>
        <end position="366"/>
    </location>
</feature>
<dbReference type="InterPro" id="IPR036188">
    <property type="entry name" value="FAD/NAD-bd_sf"/>
</dbReference>
<accession>A0A2U2RGS6</accession>
<dbReference type="GO" id="GO:0071949">
    <property type="term" value="F:FAD binding"/>
    <property type="evidence" value="ECO:0007669"/>
    <property type="project" value="InterPro"/>
</dbReference>
<dbReference type="PRINTS" id="PR00420">
    <property type="entry name" value="RNGMNOXGNASE"/>
</dbReference>
<dbReference type="Pfam" id="PF21274">
    <property type="entry name" value="Rng_hyd_C"/>
    <property type="match status" value="1"/>
</dbReference>